<evidence type="ECO:0000256" key="2">
    <source>
        <dbReference type="ARBA" id="ARBA00022692"/>
    </source>
</evidence>
<feature type="compositionally biased region" description="Polar residues" evidence="5">
    <location>
        <begin position="1"/>
        <end position="10"/>
    </location>
</feature>
<dbReference type="InterPro" id="IPR011547">
    <property type="entry name" value="SLC26A/SulP_dom"/>
</dbReference>
<feature type="compositionally biased region" description="Pro residues" evidence="5">
    <location>
        <begin position="16"/>
        <end position="26"/>
    </location>
</feature>
<organism evidence="8 9">
    <name type="scientific">Hymenobacter caeli</name>
    <dbReference type="NCBI Taxonomy" id="2735894"/>
    <lineage>
        <taxon>Bacteria</taxon>
        <taxon>Pseudomonadati</taxon>
        <taxon>Bacteroidota</taxon>
        <taxon>Cytophagia</taxon>
        <taxon>Cytophagales</taxon>
        <taxon>Hymenobacteraceae</taxon>
        <taxon>Hymenobacter</taxon>
    </lineage>
</organism>
<evidence type="ECO:0000256" key="3">
    <source>
        <dbReference type="ARBA" id="ARBA00022989"/>
    </source>
</evidence>
<feature type="transmembrane region" description="Helical" evidence="6">
    <location>
        <begin position="366"/>
        <end position="397"/>
    </location>
</feature>
<evidence type="ECO:0000313" key="8">
    <source>
        <dbReference type="EMBL" id="NRT17577.1"/>
    </source>
</evidence>
<feature type="transmembrane region" description="Helical" evidence="6">
    <location>
        <begin position="192"/>
        <end position="212"/>
    </location>
</feature>
<keyword evidence="2 6" id="KW-0812">Transmembrane</keyword>
<feature type="transmembrane region" description="Helical" evidence="6">
    <location>
        <begin position="133"/>
        <end position="155"/>
    </location>
</feature>
<feature type="transmembrane region" description="Helical" evidence="6">
    <location>
        <begin position="63"/>
        <end position="82"/>
    </location>
</feature>
<evidence type="ECO:0000256" key="6">
    <source>
        <dbReference type="SAM" id="Phobius"/>
    </source>
</evidence>
<dbReference type="Proteomes" id="UP000779507">
    <property type="component" value="Unassembled WGS sequence"/>
</dbReference>
<feature type="transmembrane region" description="Helical" evidence="6">
    <location>
        <begin position="38"/>
        <end position="56"/>
    </location>
</feature>
<comment type="caution">
    <text evidence="8">The sequence shown here is derived from an EMBL/GenBank/DDBJ whole genome shotgun (WGS) entry which is preliminary data.</text>
</comment>
<feature type="transmembrane region" description="Helical" evidence="6">
    <location>
        <begin position="224"/>
        <end position="242"/>
    </location>
</feature>
<evidence type="ECO:0000256" key="1">
    <source>
        <dbReference type="ARBA" id="ARBA00004141"/>
    </source>
</evidence>
<protein>
    <submittedName>
        <fullName evidence="8">MFS superfamily sulfate permease-like transporter</fullName>
    </submittedName>
</protein>
<keyword evidence="3 6" id="KW-1133">Transmembrane helix</keyword>
<sequence length="552" mass="56841">MPQITSSSARTGAPITQPPGPAPGGPRPSLFSTIGQDAPAGLVVFLVALPLCLGISLASGAPLLAGVVAGIVGGVLVSWLSGSAVSVSGPAAGLTVVMLSALATLGSFPAVLAATVVAGLLQLLLGVARAGIVALYFPAAVIRGMLAAIGIILVLKQLPHFFGADADFFEDMNFSQFDGQNTFTELAGAVRALSPGSVLVGALALALLLLWNTAPVRRQPWARLVPGALVAVVAAVALNQLLKTVAPALQVRPEHLVKLPVLTSWGQLAGAMTFPDFSALRNPATYGVAFTIAAVASLETLLSIEAVDNLDPQKRHTPPNRELLAQGAGNLVSGLLGGLPLTAVIVRSSANVAAGAQTRLAAFLHGILLLVSLLFLGSVLNLIPLSALAAVLLVVGFQLTRPALYRKQWGLGWAQFGPFIITIAAVLFTDLLKGVGIGLVLGFFFILKDNAKAGSYLRRDDTASGGAADADGDEAAPLHLRLPEHVSFLNKASIVTTLEQLPTGSRVILDGTRSDAIDHDVLEAIEAFRQAAPARGIALELRGIRRVAVGSH</sequence>
<feature type="domain" description="SLC26A/SulP transporter" evidence="7">
    <location>
        <begin position="36"/>
        <end position="412"/>
    </location>
</feature>
<name>A0ABX2FKC5_9BACT</name>
<evidence type="ECO:0000259" key="7">
    <source>
        <dbReference type="Pfam" id="PF00916"/>
    </source>
</evidence>
<comment type="subcellular location">
    <subcellularLocation>
        <location evidence="1">Membrane</location>
        <topology evidence="1">Multi-pass membrane protein</topology>
    </subcellularLocation>
</comment>
<reference evidence="8 9" key="1">
    <citation type="submission" date="2020-05" db="EMBL/GenBank/DDBJ databases">
        <title>Genomic Encyclopedia of Type Strains, Phase IV (KMG-V): Genome sequencing to study the core and pangenomes of soil and plant-associated prokaryotes.</title>
        <authorList>
            <person name="Whitman W."/>
        </authorList>
    </citation>
    <scope>NUCLEOTIDE SEQUENCE [LARGE SCALE GENOMIC DNA]</scope>
    <source>
        <strain evidence="8 9">9A</strain>
    </source>
</reference>
<dbReference type="RefSeq" id="WP_173808362.1">
    <property type="nucleotide sequence ID" value="NZ_JABSNP010000002.1"/>
</dbReference>
<evidence type="ECO:0000313" key="9">
    <source>
        <dbReference type="Proteomes" id="UP000779507"/>
    </source>
</evidence>
<keyword evidence="9" id="KW-1185">Reference proteome</keyword>
<evidence type="ECO:0000256" key="4">
    <source>
        <dbReference type="ARBA" id="ARBA00023136"/>
    </source>
</evidence>
<gene>
    <name evidence="8" type="ORF">HNP98_000384</name>
</gene>
<feature type="transmembrane region" description="Helical" evidence="6">
    <location>
        <begin position="94"/>
        <end position="121"/>
    </location>
</feature>
<keyword evidence="4 6" id="KW-0472">Membrane</keyword>
<dbReference type="InterPro" id="IPR001902">
    <property type="entry name" value="SLC26A/SulP_fam"/>
</dbReference>
<proteinExistence type="predicted"/>
<feature type="transmembrane region" description="Helical" evidence="6">
    <location>
        <begin position="434"/>
        <end position="451"/>
    </location>
</feature>
<dbReference type="EMBL" id="JABSNP010000002">
    <property type="protein sequence ID" value="NRT17577.1"/>
    <property type="molecule type" value="Genomic_DNA"/>
</dbReference>
<dbReference type="PANTHER" id="PTHR11814">
    <property type="entry name" value="SULFATE TRANSPORTER"/>
    <property type="match status" value="1"/>
</dbReference>
<feature type="region of interest" description="Disordered" evidence="5">
    <location>
        <begin position="1"/>
        <end position="29"/>
    </location>
</feature>
<accession>A0ABX2FKC5</accession>
<feature type="transmembrane region" description="Helical" evidence="6">
    <location>
        <begin position="323"/>
        <end position="346"/>
    </location>
</feature>
<evidence type="ECO:0000256" key="5">
    <source>
        <dbReference type="SAM" id="MobiDB-lite"/>
    </source>
</evidence>
<feature type="transmembrane region" description="Helical" evidence="6">
    <location>
        <begin position="284"/>
        <end position="302"/>
    </location>
</feature>
<dbReference type="Pfam" id="PF00916">
    <property type="entry name" value="Sulfate_transp"/>
    <property type="match status" value="1"/>
</dbReference>